<dbReference type="EMBL" id="BLBS01000054">
    <property type="protein sequence ID" value="GET92451.1"/>
    <property type="molecule type" value="Genomic_DNA"/>
</dbReference>
<dbReference type="OrthoDB" id="1872379at2759"/>
<gene>
    <name evidence="2" type="ORF">LtaPh_3437600</name>
</gene>
<comment type="caution">
    <text evidence="2">The sequence shown here is derived from an EMBL/GenBank/DDBJ whole genome shotgun (WGS) entry which is preliminary data.</text>
</comment>
<evidence type="ECO:0000313" key="3">
    <source>
        <dbReference type="Proteomes" id="UP000419144"/>
    </source>
</evidence>
<evidence type="ECO:0000313" key="2">
    <source>
        <dbReference type="EMBL" id="GET92451.1"/>
    </source>
</evidence>
<dbReference type="PANTHER" id="PTHR46014">
    <property type="entry name" value="TETRATRICOPEPTIDE REPEAT PROTEIN 1"/>
    <property type="match status" value="1"/>
</dbReference>
<dbReference type="InterPro" id="IPR011990">
    <property type="entry name" value="TPR-like_helical_dom_sf"/>
</dbReference>
<sequence>MPAVVKQLPSSDDDKDESSLVYGTQYAQVGEDSKGAAGASEKELSNIEAGGASEGLVQPQEADFRSSERVVDVEECARLKAAGNELFKEGNISEALTLYRKALWCAPLKPVAQPPTAADTSSVSPTPLNGSAPAANARTTTECDAGKTEREPEDTTDYTLTAQVYCNAGFCLMKLDVKEEAAHMLSEAIRHDDSYLRAYIRRADCYYMMEKWSNAYGDYESYEKLGGVLDAQGRTRKAASKAKVDEEMQKMLGELKNLGNKILGNFGLSTDNFKFDKDPNTGGYSMRFER</sequence>
<dbReference type="SUPFAM" id="SSF48452">
    <property type="entry name" value="TPR-like"/>
    <property type="match status" value="1"/>
</dbReference>
<accession>A0A640KT51</accession>
<dbReference type="SMART" id="SM00028">
    <property type="entry name" value="TPR"/>
    <property type="match status" value="3"/>
</dbReference>
<evidence type="ECO:0000256" key="1">
    <source>
        <dbReference type="SAM" id="MobiDB-lite"/>
    </source>
</evidence>
<proteinExistence type="predicted"/>
<dbReference type="InterPro" id="IPR019734">
    <property type="entry name" value="TPR_rpt"/>
</dbReference>
<feature type="region of interest" description="Disordered" evidence="1">
    <location>
        <begin position="114"/>
        <end position="154"/>
    </location>
</feature>
<feature type="compositionally biased region" description="Polar residues" evidence="1">
    <location>
        <begin position="118"/>
        <end position="129"/>
    </location>
</feature>
<reference evidence="2" key="1">
    <citation type="submission" date="2019-11" db="EMBL/GenBank/DDBJ databases">
        <title>Leishmania tarentolae CDS.</title>
        <authorList>
            <person name="Goto Y."/>
            <person name="Yamagishi J."/>
        </authorList>
    </citation>
    <scope>NUCLEOTIDE SEQUENCE [LARGE SCALE GENOMIC DNA]</scope>
    <source>
        <strain evidence="2">Parrot Tar II</strain>
    </source>
</reference>
<dbReference type="InterPro" id="IPR052769">
    <property type="entry name" value="TPR_domain_protein"/>
</dbReference>
<dbReference type="Proteomes" id="UP000419144">
    <property type="component" value="Unassembled WGS sequence"/>
</dbReference>
<dbReference type="PANTHER" id="PTHR46014:SF1">
    <property type="entry name" value="TETRATRICOPEPTIDE REPEAT PROTEIN 1"/>
    <property type="match status" value="1"/>
</dbReference>
<keyword evidence="3" id="KW-1185">Reference proteome</keyword>
<feature type="region of interest" description="Disordered" evidence="1">
    <location>
        <begin position="32"/>
        <end position="67"/>
    </location>
</feature>
<name>A0A640KT51_LEITA</name>
<dbReference type="Gene3D" id="1.25.40.10">
    <property type="entry name" value="Tetratricopeptide repeat domain"/>
    <property type="match status" value="1"/>
</dbReference>
<organism evidence="2 3">
    <name type="scientific">Leishmania tarentolae</name>
    <name type="common">Sauroleishmania tarentolae</name>
    <dbReference type="NCBI Taxonomy" id="5689"/>
    <lineage>
        <taxon>Eukaryota</taxon>
        <taxon>Discoba</taxon>
        <taxon>Euglenozoa</taxon>
        <taxon>Kinetoplastea</taxon>
        <taxon>Metakinetoplastina</taxon>
        <taxon>Trypanosomatida</taxon>
        <taxon>Trypanosomatidae</taxon>
        <taxon>Leishmaniinae</taxon>
        <taxon>Leishmania</taxon>
        <taxon>lizard Leishmania</taxon>
    </lineage>
</organism>
<dbReference type="AlphaFoldDB" id="A0A640KT51"/>
<protein>
    <submittedName>
        <fullName evidence="2">Uncharacterized protein</fullName>
    </submittedName>
</protein>
<dbReference type="VEuPathDB" id="TriTrypDB:LtaPh_3437600"/>